<keyword evidence="1" id="KW-0805">Transcription regulation</keyword>
<evidence type="ECO:0000256" key="3">
    <source>
        <dbReference type="PROSITE-ProRule" id="PRU01191"/>
    </source>
</evidence>
<dbReference type="InterPro" id="IPR005202">
    <property type="entry name" value="TF_GRAS"/>
</dbReference>
<evidence type="ECO:0000256" key="2">
    <source>
        <dbReference type="ARBA" id="ARBA00023163"/>
    </source>
</evidence>
<dbReference type="Pfam" id="PF03514">
    <property type="entry name" value="GRAS"/>
    <property type="match status" value="1"/>
</dbReference>
<feature type="region of interest" description="VHIID" evidence="3">
    <location>
        <begin position="317"/>
        <end position="382"/>
    </location>
</feature>
<dbReference type="PROSITE" id="PS50985">
    <property type="entry name" value="GRAS"/>
    <property type="match status" value="1"/>
</dbReference>
<dbReference type="EMBL" id="CM027684">
    <property type="protein sequence ID" value="KAG0531141.1"/>
    <property type="molecule type" value="Genomic_DNA"/>
</dbReference>
<comment type="similarity">
    <text evidence="3">Belongs to the GRAS family.</text>
</comment>
<feature type="region of interest" description="SAW" evidence="3">
    <location>
        <begin position="532"/>
        <end position="607"/>
    </location>
</feature>
<reference evidence="4" key="2">
    <citation type="submission" date="2020-10" db="EMBL/GenBank/DDBJ databases">
        <authorList>
            <person name="Cooper E.A."/>
            <person name="Brenton Z.W."/>
            <person name="Flinn B.S."/>
            <person name="Jenkins J."/>
            <person name="Shu S."/>
            <person name="Flowers D."/>
            <person name="Luo F."/>
            <person name="Wang Y."/>
            <person name="Xia P."/>
            <person name="Barry K."/>
            <person name="Daum C."/>
            <person name="Lipzen A."/>
            <person name="Yoshinaga Y."/>
            <person name="Schmutz J."/>
            <person name="Saski C."/>
            <person name="Vermerris W."/>
            <person name="Kresovich S."/>
        </authorList>
    </citation>
    <scope>NUCLEOTIDE SEQUENCE</scope>
</reference>
<evidence type="ECO:0008006" key="6">
    <source>
        <dbReference type="Google" id="ProtNLM"/>
    </source>
</evidence>
<protein>
    <recommendedName>
        <fullName evidence="6">Scarecrow-like protein 9</fullName>
    </recommendedName>
</protein>
<accession>A0A921R271</accession>
<evidence type="ECO:0000256" key="1">
    <source>
        <dbReference type="ARBA" id="ARBA00023015"/>
    </source>
</evidence>
<comment type="caution">
    <text evidence="3">Lacks conserved residue(s) required for the propagation of feature annotation.</text>
</comment>
<dbReference type="AlphaFoldDB" id="A0A921R271"/>
<name>A0A921R271_SORBI</name>
<dbReference type="PANTHER" id="PTHR31636">
    <property type="entry name" value="OSJNBA0084A10.13 PROTEIN-RELATED"/>
    <property type="match status" value="1"/>
</dbReference>
<comment type="caution">
    <text evidence="4">The sequence shown here is derived from an EMBL/GenBank/DDBJ whole genome shotgun (WGS) entry which is preliminary data.</text>
</comment>
<keyword evidence="2" id="KW-0804">Transcription</keyword>
<evidence type="ECO:0000313" key="5">
    <source>
        <dbReference type="Proteomes" id="UP000807115"/>
    </source>
</evidence>
<organism evidence="4 5">
    <name type="scientific">Sorghum bicolor</name>
    <name type="common">Sorghum</name>
    <name type="synonym">Sorghum vulgare</name>
    <dbReference type="NCBI Taxonomy" id="4558"/>
    <lineage>
        <taxon>Eukaryota</taxon>
        <taxon>Viridiplantae</taxon>
        <taxon>Streptophyta</taxon>
        <taxon>Embryophyta</taxon>
        <taxon>Tracheophyta</taxon>
        <taxon>Spermatophyta</taxon>
        <taxon>Magnoliopsida</taxon>
        <taxon>Liliopsida</taxon>
        <taxon>Poales</taxon>
        <taxon>Poaceae</taxon>
        <taxon>PACMAD clade</taxon>
        <taxon>Panicoideae</taxon>
        <taxon>Andropogonodae</taxon>
        <taxon>Andropogoneae</taxon>
        <taxon>Sorghinae</taxon>
        <taxon>Sorghum</taxon>
    </lineage>
</organism>
<feature type="short sequence motif" description="VHIID" evidence="3">
    <location>
        <begin position="348"/>
        <end position="352"/>
    </location>
</feature>
<evidence type="ECO:0000313" key="4">
    <source>
        <dbReference type="EMBL" id="KAG0531141.1"/>
    </source>
</evidence>
<dbReference type="Proteomes" id="UP000807115">
    <property type="component" value="Chromosome 5"/>
</dbReference>
<feature type="region of interest" description="Leucine repeat I (LRI)" evidence="3">
    <location>
        <begin position="238"/>
        <end position="298"/>
    </location>
</feature>
<sequence>MATTPEEFFMEGLTNLSPPSPSVLLDLPQITNDAGQDSLCPDEIVLPYVSSVLMEDHTEDKLLCQDADHPSLLQVQKPFAQILSSPSFSTNSDNTINRDNVEGARNLFQDSSGDQCTLRSSFSIGALAAGSVLKGMEEASRFLSEDNVFRKDQQLNQMTRESDNSRVIKKRYNRDEDGEVGRAYKVFMMMEELEEMFDKMMLRGYETCIEEMKKLRITKADEAKNKKKGYNKRRSNVVDLYTLLINCAQAVSASNFRTAHELLKQIKQHASATGDATQRLAQCFAKGLEARLMGTGRQLWQLLTLEQPLAIEYLKAYNLYMATCSFNRVALFFNVMTIEHAMVGKSKLHIVDYGPHHGFQWAGLLRWMANREGGPPEVRITAISRLQPRSCPSEGRRLDKCAREFGVPFKFHAITAKWETISIDDLKTEADEVLVVVDLFSFSILREENIYFDGLSSRDTVLNNIRKMRPDVFIQGIMNCSHSTSFLTRFREALFSYSALFDMLDATIPRDSKLRPVLEQNMLGHSVLNLVACEGADVVNRPEKYRRWQVRNQRAGLRQLPLKPNIVKVLKDKVMKDHHKDFFISEDGQWLLQGWMGRIFYAHSTWVAEDTISE</sequence>
<reference evidence="4" key="1">
    <citation type="journal article" date="2019" name="BMC Genomics">
        <title>A new reference genome for Sorghum bicolor reveals high levels of sequence similarity between sweet and grain genotypes: implications for the genetics of sugar metabolism.</title>
        <authorList>
            <person name="Cooper E.A."/>
            <person name="Brenton Z.W."/>
            <person name="Flinn B.S."/>
            <person name="Jenkins J."/>
            <person name="Shu S."/>
            <person name="Flowers D."/>
            <person name="Luo F."/>
            <person name="Wang Y."/>
            <person name="Xia P."/>
            <person name="Barry K."/>
            <person name="Daum C."/>
            <person name="Lipzen A."/>
            <person name="Yoshinaga Y."/>
            <person name="Schmutz J."/>
            <person name="Saski C."/>
            <person name="Vermerris W."/>
            <person name="Kresovich S."/>
        </authorList>
    </citation>
    <scope>NUCLEOTIDE SEQUENCE</scope>
</reference>
<gene>
    <name evidence="4" type="ORF">BDA96_05G248800</name>
</gene>
<proteinExistence type="inferred from homology"/>